<dbReference type="NCBIfam" id="TIGR01891">
    <property type="entry name" value="amidohydrolases"/>
    <property type="match status" value="1"/>
</dbReference>
<dbReference type="InterPro" id="IPR011650">
    <property type="entry name" value="Peptidase_M20_dimer"/>
</dbReference>
<evidence type="ECO:0000313" key="4">
    <source>
        <dbReference type="EMBL" id="GGG52988.1"/>
    </source>
</evidence>
<dbReference type="GO" id="GO:0046872">
    <property type="term" value="F:metal ion binding"/>
    <property type="evidence" value="ECO:0007669"/>
    <property type="project" value="UniProtKB-KW"/>
</dbReference>
<dbReference type="Gene3D" id="3.40.630.10">
    <property type="entry name" value="Zn peptidases"/>
    <property type="match status" value="1"/>
</dbReference>
<keyword evidence="2" id="KW-0464">Manganese</keyword>
<dbReference type="PIRSF" id="PIRSF005962">
    <property type="entry name" value="Pept_M20D_amidohydro"/>
    <property type="match status" value="1"/>
</dbReference>
<dbReference type="SUPFAM" id="SSF53187">
    <property type="entry name" value="Zn-dependent exopeptidases"/>
    <property type="match status" value="1"/>
</dbReference>
<dbReference type="RefSeq" id="WP_068809883.1">
    <property type="nucleotide sequence ID" value="NZ_BMIY01000003.1"/>
</dbReference>
<dbReference type="PANTHER" id="PTHR11014">
    <property type="entry name" value="PEPTIDASE M20 FAMILY MEMBER"/>
    <property type="match status" value="1"/>
</dbReference>
<dbReference type="InterPro" id="IPR002933">
    <property type="entry name" value="Peptidase_M20"/>
</dbReference>
<proteinExistence type="predicted"/>
<dbReference type="EMBL" id="BMIY01000003">
    <property type="protein sequence ID" value="GGG52988.1"/>
    <property type="molecule type" value="Genomic_DNA"/>
</dbReference>
<dbReference type="AlphaFoldDB" id="A0A917GNV9"/>
<comment type="caution">
    <text evidence="4">The sequence shown here is derived from an EMBL/GenBank/DDBJ whole genome shotgun (WGS) entry which is preliminary data.</text>
</comment>
<accession>A0A917GNV9</accession>
<dbReference type="SUPFAM" id="SSF55031">
    <property type="entry name" value="Bacterial exopeptidase dimerisation domain"/>
    <property type="match status" value="1"/>
</dbReference>
<dbReference type="InterPro" id="IPR036264">
    <property type="entry name" value="Bact_exopeptidase_dim_dom"/>
</dbReference>
<dbReference type="Proteomes" id="UP000627715">
    <property type="component" value="Unassembled WGS sequence"/>
</dbReference>
<gene>
    <name evidence="4" type="ORF">GCM10011403_07740</name>
</gene>
<keyword evidence="1" id="KW-0378">Hydrolase</keyword>
<feature type="binding site" evidence="2">
    <location>
        <position position="101"/>
    </location>
    <ligand>
        <name>Mn(2+)</name>
        <dbReference type="ChEBI" id="CHEBI:29035"/>
        <label>2</label>
    </ligand>
</feature>
<dbReference type="InterPro" id="IPR017439">
    <property type="entry name" value="Amidohydrolase"/>
</dbReference>
<evidence type="ECO:0000313" key="5">
    <source>
        <dbReference type="Proteomes" id="UP000627715"/>
    </source>
</evidence>
<protein>
    <submittedName>
        <fullName evidence="4">Amidohydrolase</fullName>
    </submittedName>
</protein>
<keyword evidence="2" id="KW-0479">Metal-binding</keyword>
<feature type="binding site" evidence="2">
    <location>
        <position position="136"/>
    </location>
    <ligand>
        <name>Mn(2+)</name>
        <dbReference type="ChEBI" id="CHEBI:29035"/>
        <label>2</label>
    </ligand>
</feature>
<reference evidence="4" key="1">
    <citation type="journal article" date="2014" name="Int. J. Syst. Evol. Microbiol.">
        <title>Complete genome sequence of Corynebacterium casei LMG S-19264T (=DSM 44701T), isolated from a smear-ripened cheese.</title>
        <authorList>
            <consortium name="US DOE Joint Genome Institute (JGI-PGF)"/>
            <person name="Walter F."/>
            <person name="Albersmeier A."/>
            <person name="Kalinowski J."/>
            <person name="Ruckert C."/>
        </authorList>
    </citation>
    <scope>NUCLEOTIDE SEQUENCE</scope>
    <source>
        <strain evidence="4">CGMCC 1.15425</strain>
    </source>
</reference>
<feature type="binding site" evidence="2">
    <location>
        <position position="357"/>
    </location>
    <ligand>
        <name>Mn(2+)</name>
        <dbReference type="ChEBI" id="CHEBI:29035"/>
        <label>2</label>
    </ligand>
</feature>
<keyword evidence="5" id="KW-1185">Reference proteome</keyword>
<evidence type="ECO:0000256" key="2">
    <source>
        <dbReference type="PIRSR" id="PIRSR005962-1"/>
    </source>
</evidence>
<reference evidence="4" key="2">
    <citation type="submission" date="2020-09" db="EMBL/GenBank/DDBJ databases">
        <authorList>
            <person name="Sun Q."/>
            <person name="Zhou Y."/>
        </authorList>
    </citation>
    <scope>NUCLEOTIDE SEQUENCE</scope>
    <source>
        <strain evidence="4">CGMCC 1.15425</strain>
    </source>
</reference>
<evidence type="ECO:0000259" key="3">
    <source>
        <dbReference type="Pfam" id="PF07687"/>
    </source>
</evidence>
<dbReference type="Pfam" id="PF01546">
    <property type="entry name" value="Peptidase_M20"/>
    <property type="match status" value="1"/>
</dbReference>
<dbReference type="PANTHER" id="PTHR11014:SF63">
    <property type="entry name" value="METALLOPEPTIDASE, PUTATIVE (AFU_ORTHOLOGUE AFUA_6G09600)-RELATED"/>
    <property type="match status" value="1"/>
</dbReference>
<dbReference type="OrthoDB" id="9777385at2"/>
<comment type="cofactor">
    <cofactor evidence="2">
        <name>Mn(2+)</name>
        <dbReference type="ChEBI" id="CHEBI:29035"/>
    </cofactor>
    <text evidence="2">The Mn(2+) ion enhances activity.</text>
</comment>
<dbReference type="Pfam" id="PF07687">
    <property type="entry name" value="M20_dimer"/>
    <property type="match status" value="1"/>
</dbReference>
<sequence length="388" mass="41273">MKLVDDLLQMAPQMTAWRQTLHRTPELAFEEHETARFVTEQLRDAGLDPIEGIGGTGVVATIDSGKPGPTIALRADMDALPMTDASNTPYASTRPGCSHSCGHDGHTAALLGTARYLASNPPAKGKVVAIFQPAEENGKGASAMINDGLLKNHPFDEVYAFHNMPMLEPGEAGVRIGPTLNGFIIWEIEVKGVGGHGAAFFQATDPVQAAARLATEISSLVGRYIAPVDTALITVCKLQAGSNHNIIPDQAVLGGTLRALDKDVQQRLFDKLQQTCDGIAAMTGCDITLNKLAEVPPCFNSPEAALVARQACAEVLGGEDKVFPDAGPFPFTDDFAFMLEAAPGAYMFLGQNSAMCHNPEYDFDDNLLPVAGSIFVNIIEQKLGLSGR</sequence>
<dbReference type="GO" id="GO:0016787">
    <property type="term" value="F:hydrolase activity"/>
    <property type="evidence" value="ECO:0007669"/>
    <property type="project" value="UniProtKB-KW"/>
</dbReference>
<organism evidence="4 5">
    <name type="scientific">Pseudohongiella nitratireducens</name>
    <dbReference type="NCBI Taxonomy" id="1768907"/>
    <lineage>
        <taxon>Bacteria</taxon>
        <taxon>Pseudomonadati</taxon>
        <taxon>Pseudomonadota</taxon>
        <taxon>Gammaproteobacteria</taxon>
        <taxon>Pseudomonadales</taxon>
        <taxon>Pseudohongiellaceae</taxon>
        <taxon>Pseudohongiella</taxon>
    </lineage>
</organism>
<evidence type="ECO:0000256" key="1">
    <source>
        <dbReference type="ARBA" id="ARBA00022801"/>
    </source>
</evidence>
<feature type="binding site" evidence="2">
    <location>
        <position position="162"/>
    </location>
    <ligand>
        <name>Mn(2+)</name>
        <dbReference type="ChEBI" id="CHEBI:29035"/>
        <label>2</label>
    </ligand>
</feature>
<feature type="binding site" evidence="2">
    <location>
        <position position="103"/>
    </location>
    <ligand>
        <name>Mn(2+)</name>
        <dbReference type="ChEBI" id="CHEBI:29035"/>
        <label>2</label>
    </ligand>
</feature>
<feature type="domain" description="Peptidase M20 dimerisation" evidence="3">
    <location>
        <begin position="181"/>
        <end position="277"/>
    </location>
</feature>
<name>A0A917GNV9_9GAMM</name>
<dbReference type="Gene3D" id="3.30.70.360">
    <property type="match status" value="1"/>
</dbReference>